<dbReference type="FunFam" id="3.40.30.10:FF:000001">
    <property type="entry name" value="Thioredoxin"/>
    <property type="match status" value="1"/>
</dbReference>
<keyword evidence="2" id="KW-0813">Transport</keyword>
<reference evidence="7 8" key="1">
    <citation type="submission" date="2015-05" db="EMBL/GenBank/DDBJ databases">
        <title>Genome sequencing and analysis of members of genus Stenotrophomonas.</title>
        <authorList>
            <person name="Patil P.P."/>
            <person name="Midha S."/>
            <person name="Patil P.B."/>
        </authorList>
    </citation>
    <scope>NUCLEOTIDE SEQUENCE [LARGE SCALE GENOMIC DNA]</scope>
    <source>
        <strain evidence="7 8">DSM 17805</strain>
    </source>
</reference>
<name>A0A0R0BZX2_9GAMM</name>
<sequence length="287" mass="31199">MHPQPHVFDVTTEGFEAEVIQQSMQRPVLIDFWATWCGPCQTLGPLLEKLAAEYNGAFVLGKVDVDKEQQVGAAFQIRSVPTVFLMYQGQIIDGFPGVIPENQLREFLTRNNITPAPQTSEDLGEVAAVELTPAEQVAAARAAVAAEPDKDELKLDLALALLKTGASSEASALIDALPANLSTDDRAVRARARLDFAAALADAPAPVVLDARIADDDKDLAARHLRGVQHLLAGEDEAALEQFIAMLAADRSFADGLPRKALIDAFRVIEDEDLVSRYRRRMSSILF</sequence>
<dbReference type="PATRIC" id="fig|266128.3.peg.2320"/>
<comment type="similarity">
    <text evidence="1">Belongs to the thioredoxin family.</text>
</comment>
<keyword evidence="5" id="KW-0676">Redox-active center</keyword>
<dbReference type="EMBL" id="LDJH01000006">
    <property type="protein sequence ID" value="KRG59586.1"/>
    <property type="molecule type" value="Genomic_DNA"/>
</dbReference>
<dbReference type="PANTHER" id="PTHR43601">
    <property type="entry name" value="THIOREDOXIN, MITOCHONDRIAL"/>
    <property type="match status" value="1"/>
</dbReference>
<evidence type="ECO:0000256" key="4">
    <source>
        <dbReference type="ARBA" id="ARBA00023157"/>
    </source>
</evidence>
<evidence type="ECO:0000256" key="5">
    <source>
        <dbReference type="ARBA" id="ARBA00023284"/>
    </source>
</evidence>
<protein>
    <submittedName>
        <fullName evidence="7">Thioredoxin</fullName>
    </submittedName>
</protein>
<dbReference type="Pfam" id="PF14561">
    <property type="entry name" value="TPR_20"/>
    <property type="match status" value="1"/>
</dbReference>
<dbReference type="CDD" id="cd02956">
    <property type="entry name" value="ybbN"/>
    <property type="match status" value="1"/>
</dbReference>
<dbReference type="InterPro" id="IPR017937">
    <property type="entry name" value="Thioredoxin_CS"/>
</dbReference>
<evidence type="ECO:0000256" key="1">
    <source>
        <dbReference type="ARBA" id="ARBA00008987"/>
    </source>
</evidence>
<dbReference type="Pfam" id="PF00085">
    <property type="entry name" value="Thioredoxin"/>
    <property type="match status" value="1"/>
</dbReference>
<dbReference type="GO" id="GO:0006950">
    <property type="term" value="P:response to stress"/>
    <property type="evidence" value="ECO:0007669"/>
    <property type="project" value="UniProtKB-ARBA"/>
</dbReference>
<dbReference type="InterPro" id="IPR036249">
    <property type="entry name" value="Thioredoxin-like_sf"/>
</dbReference>
<dbReference type="OrthoDB" id="9790390at2"/>
<evidence type="ECO:0000313" key="8">
    <source>
        <dbReference type="Proteomes" id="UP000051254"/>
    </source>
</evidence>
<dbReference type="SUPFAM" id="SSF52833">
    <property type="entry name" value="Thioredoxin-like"/>
    <property type="match status" value="1"/>
</dbReference>
<keyword evidence="3" id="KW-0249">Electron transport</keyword>
<comment type="caution">
    <text evidence="7">The sequence shown here is derived from an EMBL/GenBank/DDBJ whole genome shotgun (WGS) entry which is preliminary data.</text>
</comment>
<evidence type="ECO:0000259" key="6">
    <source>
        <dbReference type="PROSITE" id="PS51352"/>
    </source>
</evidence>
<keyword evidence="4" id="KW-1015">Disulfide bond</keyword>
<keyword evidence="8" id="KW-1185">Reference proteome</keyword>
<dbReference type="PRINTS" id="PR00421">
    <property type="entry name" value="THIOREDOXIN"/>
</dbReference>
<dbReference type="PANTHER" id="PTHR43601:SF3">
    <property type="entry name" value="THIOREDOXIN, MITOCHONDRIAL"/>
    <property type="match status" value="1"/>
</dbReference>
<organism evidence="7 8">
    <name type="scientific">Stenotrophomonas koreensis</name>
    <dbReference type="NCBI Taxonomy" id="266128"/>
    <lineage>
        <taxon>Bacteria</taxon>
        <taxon>Pseudomonadati</taxon>
        <taxon>Pseudomonadota</taxon>
        <taxon>Gammaproteobacteria</taxon>
        <taxon>Lysobacterales</taxon>
        <taxon>Lysobacteraceae</taxon>
        <taxon>Stenotrophomonas</taxon>
    </lineage>
</organism>
<proteinExistence type="inferred from homology"/>
<dbReference type="Gene3D" id="1.25.40.10">
    <property type="entry name" value="Tetratricopeptide repeat domain"/>
    <property type="match status" value="1"/>
</dbReference>
<dbReference type="AlphaFoldDB" id="A0A0R0BZX2"/>
<dbReference type="PROSITE" id="PS51352">
    <property type="entry name" value="THIOREDOXIN_2"/>
    <property type="match status" value="1"/>
</dbReference>
<dbReference type="RefSeq" id="WP_057663652.1">
    <property type="nucleotide sequence ID" value="NZ_LDJH01000006.1"/>
</dbReference>
<feature type="domain" description="Thioredoxin" evidence="6">
    <location>
        <begin position="1"/>
        <end position="113"/>
    </location>
</feature>
<dbReference type="GO" id="GO:0015035">
    <property type="term" value="F:protein-disulfide reductase activity"/>
    <property type="evidence" value="ECO:0007669"/>
    <property type="project" value="UniProtKB-ARBA"/>
</dbReference>
<dbReference type="PROSITE" id="PS00194">
    <property type="entry name" value="THIOREDOXIN_1"/>
    <property type="match status" value="1"/>
</dbReference>
<dbReference type="InterPro" id="IPR011990">
    <property type="entry name" value="TPR-like_helical_dom_sf"/>
</dbReference>
<evidence type="ECO:0000256" key="3">
    <source>
        <dbReference type="ARBA" id="ARBA00022982"/>
    </source>
</evidence>
<dbReference type="Proteomes" id="UP000051254">
    <property type="component" value="Unassembled WGS sequence"/>
</dbReference>
<dbReference type="Gene3D" id="3.40.30.10">
    <property type="entry name" value="Glutaredoxin"/>
    <property type="match status" value="1"/>
</dbReference>
<evidence type="ECO:0000256" key="2">
    <source>
        <dbReference type="ARBA" id="ARBA00022448"/>
    </source>
</evidence>
<dbReference type="InterPro" id="IPR013766">
    <property type="entry name" value="Thioredoxin_domain"/>
</dbReference>
<dbReference type="GO" id="GO:0045454">
    <property type="term" value="P:cell redox homeostasis"/>
    <property type="evidence" value="ECO:0007669"/>
    <property type="project" value="TreeGrafter"/>
</dbReference>
<accession>A0A0R0BZX2</accession>
<gene>
    <name evidence="7" type="ORF">ABB25_03280</name>
</gene>
<evidence type="ECO:0000313" key="7">
    <source>
        <dbReference type="EMBL" id="KRG59586.1"/>
    </source>
</evidence>
<dbReference type="STRING" id="266128.ABB25_03280"/>